<proteinExistence type="predicted"/>
<comment type="caution">
    <text evidence="10">The sequence shown here is derived from an EMBL/GenBank/DDBJ whole genome shotgun (WGS) entry which is preliminary data.</text>
</comment>
<reference evidence="10 11" key="1">
    <citation type="submission" date="2020-11" db="EMBL/GenBank/DDBJ databases">
        <authorList>
            <person name="Lassalle F."/>
        </authorList>
    </citation>
    <scope>NUCLEOTIDE SEQUENCE [LARGE SCALE GENOMIC DNA]</scope>
    <source>
        <strain evidence="10 11">JC140</strain>
    </source>
</reference>
<evidence type="ECO:0000256" key="6">
    <source>
        <dbReference type="ARBA" id="ARBA00022989"/>
    </source>
</evidence>
<dbReference type="SUPFAM" id="SSF103473">
    <property type="entry name" value="MFS general substrate transporter"/>
    <property type="match status" value="1"/>
</dbReference>
<feature type="transmembrane region" description="Helical" evidence="8">
    <location>
        <begin position="210"/>
        <end position="237"/>
    </location>
</feature>
<dbReference type="InterPro" id="IPR024989">
    <property type="entry name" value="MFS_assoc_dom"/>
</dbReference>
<feature type="transmembrane region" description="Helical" evidence="8">
    <location>
        <begin position="109"/>
        <end position="131"/>
    </location>
</feature>
<dbReference type="PIRSF" id="PIRSF004925">
    <property type="entry name" value="HcaT"/>
    <property type="match status" value="1"/>
</dbReference>
<feature type="transmembrane region" description="Helical" evidence="8">
    <location>
        <begin position="20"/>
        <end position="38"/>
    </location>
</feature>
<evidence type="ECO:0000256" key="5">
    <source>
        <dbReference type="ARBA" id="ARBA00022692"/>
    </source>
</evidence>
<feature type="transmembrane region" description="Helical" evidence="8">
    <location>
        <begin position="364"/>
        <end position="384"/>
    </location>
</feature>
<keyword evidence="5 8" id="KW-0812">Transmembrane</keyword>
<feature type="transmembrane region" description="Helical" evidence="8">
    <location>
        <begin position="249"/>
        <end position="269"/>
    </location>
</feature>
<dbReference type="Pfam" id="PF12832">
    <property type="entry name" value="MFS_1_like"/>
    <property type="match status" value="1"/>
</dbReference>
<sequence length="401" mass="43205">MITGTSPEPPPRHFHLRCALAFAAPIGVNGIILPYFPVWLNSLAFSEFEIGIILAVPMIVRIVSAPVVGAIADRLHERSRVLVWSGILSFLTAIALFAVTGFWPVLIVYSLQAAFFAAYVPVVDSIAVSGVRRWGFQYGLLRVWGSIGFVAMSLLMGRLIGLWGGGVLPAVASVAFALTVAAAFAAPRIGRLRKPSPSLGRWKPGVLGRLDLHMLMIGASVAQASHAMFYAFGAIHWQDMGFGGTEIGILWSTAVVVEIVVFFASALIARHFSPWTLMRLGCAVAVVRWTLFPMPLGFAGYLLLQSMHAFTFTFLHIGVQHKLVEAVQEEQETSMQGTYFFYNGAFLALATFLSGALYRAYGAASYPAMALTALVGLLLLVLAARLQPQSSEGGGKSVEPS</sequence>
<feature type="domain" description="Major facilitator superfamily associated" evidence="9">
    <location>
        <begin position="28"/>
        <end position="364"/>
    </location>
</feature>
<evidence type="ECO:0000256" key="4">
    <source>
        <dbReference type="ARBA" id="ARBA00022519"/>
    </source>
</evidence>
<name>A0ABM8PS78_9HYPH</name>
<evidence type="ECO:0000256" key="3">
    <source>
        <dbReference type="ARBA" id="ARBA00022475"/>
    </source>
</evidence>
<keyword evidence="6 8" id="KW-1133">Transmembrane helix</keyword>
<comment type="subcellular location">
    <subcellularLocation>
        <location evidence="1">Cell inner membrane</location>
        <topology evidence="1">Multi-pass membrane protein</topology>
    </subcellularLocation>
</comment>
<dbReference type="RefSeq" id="WP_142593300.1">
    <property type="nucleotide sequence ID" value="NZ_CABFWF030000013.1"/>
</dbReference>
<keyword evidence="4" id="KW-0997">Cell inner membrane</keyword>
<evidence type="ECO:0000256" key="1">
    <source>
        <dbReference type="ARBA" id="ARBA00004429"/>
    </source>
</evidence>
<evidence type="ECO:0000259" key="9">
    <source>
        <dbReference type="Pfam" id="PF12832"/>
    </source>
</evidence>
<feature type="transmembrane region" description="Helical" evidence="8">
    <location>
        <begin position="50"/>
        <end position="69"/>
    </location>
</feature>
<evidence type="ECO:0000256" key="8">
    <source>
        <dbReference type="SAM" id="Phobius"/>
    </source>
</evidence>
<dbReference type="PANTHER" id="PTHR23522">
    <property type="entry name" value="BLL5896 PROTEIN"/>
    <property type="match status" value="1"/>
</dbReference>
<feature type="transmembrane region" description="Helical" evidence="8">
    <location>
        <begin position="143"/>
        <end position="164"/>
    </location>
</feature>
<keyword evidence="7 8" id="KW-0472">Membrane</keyword>
<dbReference type="NCBIfam" id="NF037955">
    <property type="entry name" value="mfs"/>
    <property type="match status" value="1"/>
</dbReference>
<evidence type="ECO:0000256" key="7">
    <source>
        <dbReference type="ARBA" id="ARBA00023136"/>
    </source>
</evidence>
<evidence type="ECO:0000313" key="11">
    <source>
        <dbReference type="Proteomes" id="UP000606921"/>
    </source>
</evidence>
<keyword evidence="3" id="KW-1003">Cell membrane</keyword>
<dbReference type="InterPro" id="IPR026032">
    <property type="entry name" value="HcaT-like"/>
</dbReference>
<dbReference type="Proteomes" id="UP000606921">
    <property type="component" value="Unassembled WGS sequence"/>
</dbReference>
<feature type="transmembrane region" description="Helical" evidence="8">
    <location>
        <begin position="340"/>
        <end position="358"/>
    </location>
</feature>
<dbReference type="InterPro" id="IPR036259">
    <property type="entry name" value="MFS_trans_sf"/>
</dbReference>
<evidence type="ECO:0000313" key="10">
    <source>
        <dbReference type="EMBL" id="CAD7045463.1"/>
    </source>
</evidence>
<dbReference type="EMBL" id="CABFWF030000013">
    <property type="protein sequence ID" value="CAD7045463.1"/>
    <property type="molecule type" value="Genomic_DNA"/>
</dbReference>
<accession>A0ABM8PS78</accession>
<organism evidence="10 11">
    <name type="scientific">Pseudorhizobium endolithicum</name>
    <dbReference type="NCBI Taxonomy" id="1191678"/>
    <lineage>
        <taxon>Bacteria</taxon>
        <taxon>Pseudomonadati</taxon>
        <taxon>Pseudomonadota</taxon>
        <taxon>Alphaproteobacteria</taxon>
        <taxon>Hyphomicrobiales</taxon>
        <taxon>Rhizobiaceae</taxon>
        <taxon>Rhizobium/Agrobacterium group</taxon>
        <taxon>Pseudorhizobium</taxon>
    </lineage>
</organism>
<dbReference type="Gene3D" id="1.20.1250.20">
    <property type="entry name" value="MFS general substrate transporter like domains"/>
    <property type="match status" value="2"/>
</dbReference>
<feature type="transmembrane region" description="Helical" evidence="8">
    <location>
        <begin position="81"/>
        <end position="103"/>
    </location>
</feature>
<dbReference type="PANTHER" id="PTHR23522:SF10">
    <property type="entry name" value="3-PHENYLPROPIONIC ACID TRANSPORTER-RELATED"/>
    <property type="match status" value="1"/>
</dbReference>
<evidence type="ECO:0000256" key="2">
    <source>
        <dbReference type="ARBA" id="ARBA00022448"/>
    </source>
</evidence>
<keyword evidence="2" id="KW-0813">Transport</keyword>
<feature type="transmembrane region" description="Helical" evidence="8">
    <location>
        <begin position="170"/>
        <end position="189"/>
    </location>
</feature>
<gene>
    <name evidence="10" type="ORF">REJC140_03966</name>
</gene>
<keyword evidence="11" id="KW-1185">Reference proteome</keyword>
<protein>
    <submittedName>
        <fullName evidence="10">MFS transporter</fullName>
    </submittedName>
</protein>